<evidence type="ECO:0000256" key="7">
    <source>
        <dbReference type="ARBA" id="ARBA00023310"/>
    </source>
</evidence>
<dbReference type="NCBIfam" id="NF009967">
    <property type="entry name" value="PRK13430.1"/>
    <property type="match status" value="1"/>
</dbReference>
<keyword evidence="8" id="KW-1003">Cell membrane</keyword>
<evidence type="ECO:0000313" key="10">
    <source>
        <dbReference type="Proteomes" id="UP000199077"/>
    </source>
</evidence>
<keyword evidence="4 8" id="KW-0406">Ion transport</keyword>
<dbReference type="SUPFAM" id="SSF47928">
    <property type="entry name" value="N-terminal domain of the delta subunit of the F1F0-ATP synthase"/>
    <property type="match status" value="1"/>
</dbReference>
<organism evidence="9 10">
    <name type="scientific">Pedococcus dokdonensis</name>
    <dbReference type="NCBI Taxonomy" id="443156"/>
    <lineage>
        <taxon>Bacteria</taxon>
        <taxon>Bacillati</taxon>
        <taxon>Actinomycetota</taxon>
        <taxon>Actinomycetes</taxon>
        <taxon>Micrococcales</taxon>
        <taxon>Intrasporangiaceae</taxon>
        <taxon>Pedococcus</taxon>
    </lineage>
</organism>
<dbReference type="InterPro" id="IPR020781">
    <property type="entry name" value="ATPase_OSCP/d_CS"/>
</dbReference>
<evidence type="ECO:0000256" key="6">
    <source>
        <dbReference type="ARBA" id="ARBA00023196"/>
    </source>
</evidence>
<keyword evidence="3 8" id="KW-0375">Hydrogen ion transport</keyword>
<reference evidence="10" key="1">
    <citation type="submission" date="2016-10" db="EMBL/GenBank/DDBJ databases">
        <authorList>
            <person name="Varghese N."/>
            <person name="Submissions S."/>
        </authorList>
    </citation>
    <scope>NUCLEOTIDE SEQUENCE [LARGE SCALE GENOMIC DNA]</scope>
    <source>
        <strain evidence="10">DSM 22329</strain>
    </source>
</reference>
<dbReference type="PROSITE" id="PS00389">
    <property type="entry name" value="ATPASE_DELTA"/>
    <property type="match status" value="1"/>
</dbReference>
<keyword evidence="5 8" id="KW-0472">Membrane</keyword>
<dbReference type="STRING" id="443156.SAMN04489867_0279"/>
<evidence type="ECO:0000256" key="3">
    <source>
        <dbReference type="ARBA" id="ARBA00022781"/>
    </source>
</evidence>
<evidence type="ECO:0000256" key="5">
    <source>
        <dbReference type="ARBA" id="ARBA00023136"/>
    </source>
</evidence>
<protein>
    <recommendedName>
        <fullName evidence="8">ATP synthase subunit delta</fullName>
    </recommendedName>
    <alternativeName>
        <fullName evidence="8">ATP synthase F(1) sector subunit delta</fullName>
    </alternativeName>
    <alternativeName>
        <fullName evidence="8">F-type ATPase subunit delta</fullName>
        <shortName evidence="8">F-ATPase subunit delta</shortName>
    </alternativeName>
</protein>
<dbReference type="AlphaFoldDB" id="A0A1H0LF03"/>
<gene>
    <name evidence="8" type="primary">atpH</name>
    <name evidence="9" type="ORF">SAMN04489867_0279</name>
</gene>
<keyword evidence="7 8" id="KW-0066">ATP synthesis</keyword>
<dbReference type="Proteomes" id="UP000199077">
    <property type="component" value="Chromosome I"/>
</dbReference>
<dbReference type="NCBIfam" id="TIGR01145">
    <property type="entry name" value="ATP_synt_delta"/>
    <property type="match status" value="1"/>
</dbReference>
<evidence type="ECO:0000256" key="8">
    <source>
        <dbReference type="HAMAP-Rule" id="MF_01416"/>
    </source>
</evidence>
<dbReference type="GO" id="GO:0045259">
    <property type="term" value="C:proton-transporting ATP synthase complex"/>
    <property type="evidence" value="ECO:0007669"/>
    <property type="project" value="UniProtKB-KW"/>
</dbReference>
<evidence type="ECO:0000256" key="2">
    <source>
        <dbReference type="ARBA" id="ARBA00022448"/>
    </source>
</evidence>
<comment type="function">
    <text evidence="8">This protein is part of the stalk that links CF(0) to CF(1). It either transmits conformational changes from CF(0) to CF(1) or is implicated in proton conduction.</text>
</comment>
<dbReference type="PANTHER" id="PTHR11910">
    <property type="entry name" value="ATP SYNTHASE DELTA CHAIN"/>
    <property type="match status" value="1"/>
</dbReference>
<dbReference type="RefSeq" id="WP_091780500.1">
    <property type="nucleotide sequence ID" value="NZ_LT629711.1"/>
</dbReference>
<sequence>MRGSSRAAVIAGGKALDAALAGGVDRRVLGDELLAVVGVIDGSATLRRALGDPSRESTEKQALAEGLLGGKVSAETIVVVKNVVGQRWSTERDLSDTLEELAITSILAGAEQGGRIDQVEDELFRFERIVAGNPALRDRLANRQGDVDAKAGVVKELLEGKVTDETLRLASLAVTSPRGRKFERTLELYLQLAARRREQITAVVTAATELTAQQRERLSAALQGIYGKPVLLQVVIEEEVLGGIRVQVGDEVVDGTVLRRLDEARRHIAG</sequence>
<keyword evidence="10" id="KW-1185">Reference proteome</keyword>
<evidence type="ECO:0000256" key="4">
    <source>
        <dbReference type="ARBA" id="ARBA00023065"/>
    </source>
</evidence>
<name>A0A1H0LF03_9MICO</name>
<dbReference type="GO" id="GO:0046933">
    <property type="term" value="F:proton-transporting ATP synthase activity, rotational mechanism"/>
    <property type="evidence" value="ECO:0007669"/>
    <property type="project" value="UniProtKB-UniRule"/>
</dbReference>
<dbReference type="GO" id="GO:0005886">
    <property type="term" value="C:plasma membrane"/>
    <property type="evidence" value="ECO:0007669"/>
    <property type="project" value="UniProtKB-SubCell"/>
</dbReference>
<evidence type="ECO:0000256" key="1">
    <source>
        <dbReference type="ARBA" id="ARBA00004370"/>
    </source>
</evidence>
<dbReference type="InterPro" id="IPR000711">
    <property type="entry name" value="ATPase_OSCP/dsu"/>
</dbReference>
<dbReference type="InterPro" id="IPR026015">
    <property type="entry name" value="ATP_synth_OSCP/delta_N_sf"/>
</dbReference>
<dbReference type="HAMAP" id="MF_01416">
    <property type="entry name" value="ATP_synth_delta_bact"/>
    <property type="match status" value="1"/>
</dbReference>
<comment type="function">
    <text evidence="8">F(1)F(0) ATP synthase produces ATP from ADP in the presence of a proton or sodium gradient. F-type ATPases consist of two structural domains, F(1) containing the extramembraneous catalytic core and F(0) containing the membrane proton channel, linked together by a central stalk and a peripheral stalk. During catalysis, ATP synthesis in the catalytic domain of F(1) is coupled via a rotary mechanism of the central stalk subunits to proton translocation.</text>
</comment>
<keyword evidence="2 8" id="KW-0813">Transport</keyword>
<comment type="subcellular location">
    <subcellularLocation>
        <location evidence="8">Cell membrane</location>
        <topology evidence="8">Peripheral membrane protein</topology>
    </subcellularLocation>
    <subcellularLocation>
        <location evidence="1">Membrane</location>
    </subcellularLocation>
</comment>
<dbReference type="EMBL" id="LT629711">
    <property type="protein sequence ID" value="SDO66757.1"/>
    <property type="molecule type" value="Genomic_DNA"/>
</dbReference>
<evidence type="ECO:0000313" key="9">
    <source>
        <dbReference type="EMBL" id="SDO66757.1"/>
    </source>
</evidence>
<dbReference type="OrthoDB" id="5242917at2"/>
<proteinExistence type="inferred from homology"/>
<keyword evidence="6 8" id="KW-0139">CF(1)</keyword>
<comment type="similarity">
    <text evidence="8">Belongs to the ATPase delta chain family.</text>
</comment>
<dbReference type="Pfam" id="PF00213">
    <property type="entry name" value="OSCP"/>
    <property type="match status" value="1"/>
</dbReference>
<accession>A0A1H0LF03</accession>